<accession>A0ABP0B859</accession>
<dbReference type="PROSITE" id="PS51545">
    <property type="entry name" value="PIK_HELICAL"/>
    <property type="match status" value="1"/>
</dbReference>
<dbReference type="Gene3D" id="1.10.1070.11">
    <property type="entry name" value="Phosphatidylinositol 3-/4-kinase, catalytic domain"/>
    <property type="match status" value="1"/>
</dbReference>
<dbReference type="InterPro" id="IPR016024">
    <property type="entry name" value="ARM-type_fold"/>
</dbReference>
<dbReference type="InterPro" id="IPR036940">
    <property type="entry name" value="PI3/4_kinase_cat_sf"/>
</dbReference>
<dbReference type="PROSITE" id="PS00916">
    <property type="entry name" value="PI3_4_KINASE_2"/>
    <property type="match status" value="1"/>
</dbReference>
<keyword evidence="4" id="KW-0418">Kinase</keyword>
<comment type="catalytic activity">
    <reaction evidence="1">
        <text>a 1,2-diacyl-sn-glycero-3-phospho-(1D-myo-inositol) + ATP = a 1,2-diacyl-sn-glycero-3-phospho-(1D-myo-inositol 4-phosphate) + ADP + H(+)</text>
        <dbReference type="Rhea" id="RHEA:19877"/>
        <dbReference type="ChEBI" id="CHEBI:15378"/>
        <dbReference type="ChEBI" id="CHEBI:30616"/>
        <dbReference type="ChEBI" id="CHEBI:57880"/>
        <dbReference type="ChEBI" id="CHEBI:58178"/>
        <dbReference type="ChEBI" id="CHEBI:456216"/>
        <dbReference type="EC" id="2.7.1.67"/>
    </reaction>
</comment>
<dbReference type="Pfam" id="PF00454">
    <property type="entry name" value="PI3_PI4_kinase"/>
    <property type="match status" value="1"/>
</dbReference>
<feature type="compositionally biased region" description="Low complexity" evidence="5">
    <location>
        <begin position="283"/>
        <end position="302"/>
    </location>
</feature>
<evidence type="ECO:0000259" key="7">
    <source>
        <dbReference type="PROSITE" id="PS51545"/>
    </source>
</evidence>
<dbReference type="InterPro" id="IPR021601">
    <property type="entry name" value="Phosphatidylino_kinase_fungi"/>
</dbReference>
<evidence type="ECO:0000256" key="3">
    <source>
        <dbReference type="ARBA" id="ARBA00022679"/>
    </source>
</evidence>
<gene>
    <name evidence="8" type="primary">PIK1</name>
    <name evidence="8" type="ORF">SCUCBS95973_002562</name>
</gene>
<sequence>MSWHLLQRFLDSDVFNSDPFLSVSYLSRYADHIGIHHVLCDKLRQFPYEDIEFFLPQLCHLIISVNNDSMALEEFLLDLCEESVTAALLLPGAAFLTEQTFWLFQTYLHDLSSNPQTDAFQTCRRVYNKVQHIVFGLPDTARREKITENVLPVTVLASFVLASIGLPMLPRWAGPMAIAQARKPPPPGESSAAGALSDSEQNDPPTKPTRSQTVTAISTKSRRTKEATRSSSGPTMASTTITTAATATTATAGKTPSSPPEIIRSPPSAMRSPKQPKQRQKRQQQQQQQQTSSSSRPGSSSSLNTPPPRASELNRRSLPLSSQHHHLKSISLEARLSSSSLPLPDVRSPRMVTRPPTPVSAGLHAPESLAALSRRHSHHHAKPRVVSVADMTSEQKVRLLRQNYFRCETQFLRALEDISNRLVSVPKAARLSALRAELALIGQDLPAEVDIPVICPPSLVNGIPSRSRHHRIVRLNPAEATVLNSAEKVPYLLMVEILREDFTFDPDSADNQRLLVNLVAEQGSRKRIFDLSDSVRNPSTRAADAAAAAAAAAAATAALLEPPMDSVFEPTSGDLGNSPLLKPFDDDDDAAVFPTSARRTASGALMSPGLGGGASHRSHPFQNHSSSSMAGGGGMSASGSTTAPTTLSDGTPRSSAASTSRSSSPGPLLRKMTLPMIRNQHAADQPDFSALATHMRTASQMLAQLDATSGKRPRQEVAAIRAKIIASMQSLEEQSFDLDDSHGPTFDTIIAKTGVSSNTNSTVSPTPPPPPPLTTTTTTTVANSLGLTAADGGAAAVVAGNVSDPALAVRHSSSEENEDPAAADAAKAVAAAAATTTAAVNPNAGIARMENDFKTGGLQRKGDRDDPSAAVFGEAWDLKRERIRRSSPYGWMKNWDLVSVIVKTGADLRQEAFACQLIAVCDKIWEEAGVSVWVKQMRILVTGESSGLIETITNGVSLHSIKRSLTLASIESGQNPRRRIATLKDYFVKAFGAPESEAHRAGVDAFKRSLAAYSMISYVLQLKDRHNGNVLVDSEGHIVHIDFGFMLSNSPGSVAFEAAPFKLTAEYVEVLGGIGSSDFDDYKRLCKQAFQALRKSADNVIDLVSMMGRDSKMPCFVAGVAQATANLRQRFQLHLSAEDAEQFVETELIAKSLGSYYTRLYDTFQYRTQGIY</sequence>
<evidence type="ECO:0000313" key="8">
    <source>
        <dbReference type="EMBL" id="CAK7215686.1"/>
    </source>
</evidence>
<keyword evidence="3 8" id="KW-0808">Transferase</keyword>
<dbReference type="CDD" id="cd05168">
    <property type="entry name" value="PI4Kc_III_beta"/>
    <property type="match status" value="1"/>
</dbReference>
<feature type="compositionally biased region" description="Low complexity" evidence="5">
    <location>
        <begin position="651"/>
        <end position="665"/>
    </location>
</feature>
<dbReference type="Gene3D" id="6.10.140.1260">
    <property type="match status" value="1"/>
</dbReference>
<organism evidence="8 9">
    <name type="scientific">Sporothrix curviconia</name>
    <dbReference type="NCBI Taxonomy" id="1260050"/>
    <lineage>
        <taxon>Eukaryota</taxon>
        <taxon>Fungi</taxon>
        <taxon>Dikarya</taxon>
        <taxon>Ascomycota</taxon>
        <taxon>Pezizomycotina</taxon>
        <taxon>Sordariomycetes</taxon>
        <taxon>Sordariomycetidae</taxon>
        <taxon>Ophiostomatales</taxon>
        <taxon>Ophiostomataceae</taxon>
        <taxon>Sporothrix</taxon>
    </lineage>
</organism>
<dbReference type="InterPro" id="IPR015433">
    <property type="entry name" value="PI3/4_kinase"/>
</dbReference>
<comment type="caution">
    <text evidence="8">The sequence shown here is derived from an EMBL/GenBank/DDBJ whole genome shotgun (WGS) entry which is preliminary data.</text>
</comment>
<reference evidence="8 9" key="1">
    <citation type="submission" date="2024-01" db="EMBL/GenBank/DDBJ databases">
        <authorList>
            <person name="Allen C."/>
            <person name="Tagirdzhanova G."/>
        </authorList>
    </citation>
    <scope>NUCLEOTIDE SEQUENCE [LARGE SCALE GENOMIC DNA]</scope>
</reference>
<dbReference type="PANTHER" id="PTHR10048">
    <property type="entry name" value="PHOSPHATIDYLINOSITOL KINASE"/>
    <property type="match status" value="1"/>
</dbReference>
<evidence type="ECO:0000256" key="4">
    <source>
        <dbReference type="ARBA" id="ARBA00022777"/>
    </source>
</evidence>
<dbReference type="InterPro" id="IPR049160">
    <property type="entry name" value="PI4KB-PIK1_PIK"/>
</dbReference>
<evidence type="ECO:0000313" key="9">
    <source>
        <dbReference type="Proteomes" id="UP001642405"/>
    </source>
</evidence>
<feature type="compositionally biased region" description="Low complexity" evidence="5">
    <location>
        <begin position="232"/>
        <end position="273"/>
    </location>
</feature>
<dbReference type="Pfam" id="PF21245">
    <property type="entry name" value="PI4KB-PIK1_PIK"/>
    <property type="match status" value="1"/>
</dbReference>
<dbReference type="SUPFAM" id="SSF48371">
    <property type="entry name" value="ARM repeat"/>
    <property type="match status" value="1"/>
</dbReference>
<keyword evidence="9" id="KW-1185">Reference proteome</keyword>
<evidence type="ECO:0000256" key="1">
    <source>
        <dbReference type="ARBA" id="ARBA00001686"/>
    </source>
</evidence>
<dbReference type="Gene3D" id="3.30.1010.10">
    <property type="entry name" value="Phosphatidylinositol 3-kinase Catalytic Subunit, Chain A, domain 4"/>
    <property type="match status" value="1"/>
</dbReference>
<dbReference type="Proteomes" id="UP001642405">
    <property type="component" value="Unassembled WGS sequence"/>
</dbReference>
<dbReference type="InterPro" id="IPR018936">
    <property type="entry name" value="PI3/4_kinase_CS"/>
</dbReference>
<name>A0ABP0B859_9PEZI</name>
<dbReference type="Pfam" id="PF11522">
    <property type="entry name" value="Pik1"/>
    <property type="match status" value="1"/>
</dbReference>
<feature type="region of interest" description="Disordered" evidence="5">
    <location>
        <begin position="756"/>
        <end position="776"/>
    </location>
</feature>
<dbReference type="GO" id="GO:0004430">
    <property type="term" value="F:1-phosphatidylinositol 4-kinase activity"/>
    <property type="evidence" value="ECO:0007669"/>
    <property type="project" value="UniProtKB-EC"/>
</dbReference>
<dbReference type="InterPro" id="IPR001263">
    <property type="entry name" value="PI3K_accessory_dom"/>
</dbReference>
<proteinExistence type="predicted"/>
<dbReference type="EC" id="2.7.1.67" evidence="2"/>
<dbReference type="InterPro" id="IPR011009">
    <property type="entry name" value="Kinase-like_dom_sf"/>
</dbReference>
<protein>
    <recommendedName>
        <fullName evidence="2">1-phosphatidylinositol 4-kinase</fullName>
        <ecNumber evidence="2">2.7.1.67</ecNumber>
    </recommendedName>
</protein>
<feature type="compositionally biased region" description="Polar residues" evidence="5">
    <location>
        <begin position="198"/>
        <end position="219"/>
    </location>
</feature>
<dbReference type="PROSITE" id="PS00915">
    <property type="entry name" value="PI3_4_KINASE_1"/>
    <property type="match status" value="1"/>
</dbReference>
<dbReference type="InterPro" id="IPR000403">
    <property type="entry name" value="PI3/4_kinase_cat_dom"/>
</dbReference>
<evidence type="ECO:0000256" key="5">
    <source>
        <dbReference type="SAM" id="MobiDB-lite"/>
    </source>
</evidence>
<feature type="region of interest" description="Disordered" evidence="5">
    <location>
        <begin position="179"/>
        <end position="326"/>
    </location>
</feature>
<dbReference type="InterPro" id="IPR057754">
    <property type="entry name" value="PI4-kinase_beta/PIK1_cat"/>
</dbReference>
<dbReference type="EMBL" id="CAWUHB010000010">
    <property type="protein sequence ID" value="CAK7215686.1"/>
    <property type="molecule type" value="Genomic_DNA"/>
</dbReference>
<feature type="domain" description="PI3K/PI4K catalytic" evidence="6">
    <location>
        <begin position="877"/>
        <end position="1156"/>
    </location>
</feature>
<evidence type="ECO:0000256" key="2">
    <source>
        <dbReference type="ARBA" id="ARBA00012169"/>
    </source>
</evidence>
<feature type="region of interest" description="Disordered" evidence="5">
    <location>
        <begin position="565"/>
        <end position="669"/>
    </location>
</feature>
<dbReference type="SMART" id="SM00146">
    <property type="entry name" value="PI3Kc"/>
    <property type="match status" value="1"/>
</dbReference>
<evidence type="ECO:0000259" key="6">
    <source>
        <dbReference type="PROSITE" id="PS50290"/>
    </source>
</evidence>
<feature type="compositionally biased region" description="Low complexity" evidence="5">
    <location>
        <begin position="340"/>
        <end position="350"/>
    </location>
</feature>
<dbReference type="PANTHER" id="PTHR10048:SF22">
    <property type="entry name" value="PHOSPHATIDYLINOSITOL 4-KINASE BETA"/>
    <property type="match status" value="1"/>
</dbReference>
<feature type="region of interest" description="Disordered" evidence="5">
    <location>
        <begin position="340"/>
        <end position="363"/>
    </location>
</feature>
<dbReference type="SUPFAM" id="SSF56112">
    <property type="entry name" value="Protein kinase-like (PK-like)"/>
    <property type="match status" value="1"/>
</dbReference>
<dbReference type="PROSITE" id="PS50290">
    <property type="entry name" value="PI3_4_KINASE_3"/>
    <property type="match status" value="1"/>
</dbReference>
<feature type="domain" description="PIK helical" evidence="7">
    <location>
        <begin position="1"/>
        <end position="130"/>
    </location>
</feature>